<gene>
    <name evidence="1" type="ORF">BDN72DRAFT_850176</name>
</gene>
<reference evidence="1 2" key="1">
    <citation type="journal article" date="2019" name="Nat. Ecol. Evol.">
        <title>Megaphylogeny resolves global patterns of mushroom evolution.</title>
        <authorList>
            <person name="Varga T."/>
            <person name="Krizsan K."/>
            <person name="Foldi C."/>
            <person name="Dima B."/>
            <person name="Sanchez-Garcia M."/>
            <person name="Sanchez-Ramirez S."/>
            <person name="Szollosi G.J."/>
            <person name="Szarkandi J.G."/>
            <person name="Papp V."/>
            <person name="Albert L."/>
            <person name="Andreopoulos W."/>
            <person name="Angelini C."/>
            <person name="Antonin V."/>
            <person name="Barry K.W."/>
            <person name="Bougher N.L."/>
            <person name="Buchanan P."/>
            <person name="Buyck B."/>
            <person name="Bense V."/>
            <person name="Catcheside P."/>
            <person name="Chovatia M."/>
            <person name="Cooper J."/>
            <person name="Damon W."/>
            <person name="Desjardin D."/>
            <person name="Finy P."/>
            <person name="Geml J."/>
            <person name="Haridas S."/>
            <person name="Hughes K."/>
            <person name="Justo A."/>
            <person name="Karasinski D."/>
            <person name="Kautmanova I."/>
            <person name="Kiss B."/>
            <person name="Kocsube S."/>
            <person name="Kotiranta H."/>
            <person name="LaButti K.M."/>
            <person name="Lechner B.E."/>
            <person name="Liimatainen K."/>
            <person name="Lipzen A."/>
            <person name="Lukacs Z."/>
            <person name="Mihaltcheva S."/>
            <person name="Morgado L.N."/>
            <person name="Niskanen T."/>
            <person name="Noordeloos M.E."/>
            <person name="Ohm R.A."/>
            <person name="Ortiz-Santana B."/>
            <person name="Ovrebo C."/>
            <person name="Racz N."/>
            <person name="Riley R."/>
            <person name="Savchenko A."/>
            <person name="Shiryaev A."/>
            <person name="Soop K."/>
            <person name="Spirin V."/>
            <person name="Szebenyi C."/>
            <person name="Tomsovsky M."/>
            <person name="Tulloss R.E."/>
            <person name="Uehling J."/>
            <person name="Grigoriev I.V."/>
            <person name="Vagvolgyi C."/>
            <person name="Papp T."/>
            <person name="Martin F.M."/>
            <person name="Miettinen O."/>
            <person name="Hibbett D.S."/>
            <person name="Nagy L.G."/>
        </authorList>
    </citation>
    <scope>NUCLEOTIDE SEQUENCE [LARGE SCALE GENOMIC DNA]</scope>
    <source>
        <strain evidence="1 2">NL-1719</strain>
    </source>
</reference>
<accession>A0ACD3A5J8</accession>
<evidence type="ECO:0000313" key="1">
    <source>
        <dbReference type="EMBL" id="TFK60916.1"/>
    </source>
</evidence>
<protein>
    <submittedName>
        <fullName evidence="1">Uncharacterized protein</fullName>
    </submittedName>
</protein>
<proteinExistence type="predicted"/>
<keyword evidence="2" id="KW-1185">Reference proteome</keyword>
<dbReference type="Proteomes" id="UP000308600">
    <property type="component" value="Unassembled WGS sequence"/>
</dbReference>
<dbReference type="EMBL" id="ML208717">
    <property type="protein sequence ID" value="TFK60916.1"/>
    <property type="molecule type" value="Genomic_DNA"/>
</dbReference>
<sequence length="527" mass="59718">MDSMLEAQAKVDEEIHRLKQHIQQLLIFRNSIALINQLPTETFVQIFKSCQPESVDYRKDDNEDRAIRFDWWLNITQVCQRWRSIAFDSKEFWTTIPMHNPAYIDLASKLSYPLPIHLFDTTEDTGIDEAFHDLYLSLLRRAEKVDVRFSTGLFVAEALGDASSQFPLLQELRFNGLQIAYLPMSPFPESLKSITLSNCSFTWSWLELNHLTELHISATYSEDQISVPSFVGYLLQLPNLAFLEVVNLFKTASTSAQASPSTLRLRHLVVSDEILLVSKFLSSIHFVPDFTLTAELLYHGNVDEGQVFLESLVPHLQASQHLIRGAVLNCGDGEALHFSGRVPGFSCQCLDENASSPFLRIDADANATIAETWLDLTQAFGMDQLQHLSVKAFSGVMPWKKWPFRDLVCLRELTIGDSQSFRGFLELLAADTHSARGSNDWDRILFPALKVLTFQNVECAEEERLQMADVLRARRDHGRGLEKLIFEGGNITDEPAGTELMIQVVDKLTVKPAEVPCSVGFDSRRKF</sequence>
<name>A0ACD3A5J8_9AGAR</name>
<evidence type="ECO:0000313" key="2">
    <source>
        <dbReference type="Proteomes" id="UP000308600"/>
    </source>
</evidence>
<organism evidence="1 2">
    <name type="scientific">Pluteus cervinus</name>
    <dbReference type="NCBI Taxonomy" id="181527"/>
    <lineage>
        <taxon>Eukaryota</taxon>
        <taxon>Fungi</taxon>
        <taxon>Dikarya</taxon>
        <taxon>Basidiomycota</taxon>
        <taxon>Agaricomycotina</taxon>
        <taxon>Agaricomycetes</taxon>
        <taxon>Agaricomycetidae</taxon>
        <taxon>Agaricales</taxon>
        <taxon>Pluteineae</taxon>
        <taxon>Pluteaceae</taxon>
        <taxon>Pluteus</taxon>
    </lineage>
</organism>